<feature type="region of interest" description="Disordered" evidence="1">
    <location>
        <begin position="80"/>
        <end position="186"/>
    </location>
</feature>
<evidence type="ECO:0000256" key="1">
    <source>
        <dbReference type="SAM" id="MobiDB-lite"/>
    </source>
</evidence>
<reference evidence="3 4" key="1">
    <citation type="submission" date="2024-01" db="EMBL/GenBank/DDBJ databases">
        <title>The complete chloroplast genome sequence of Lithospermum erythrorhizon: insights into the phylogenetic relationship among Boraginaceae species and the maternal lineages of purple gromwells.</title>
        <authorList>
            <person name="Okada T."/>
            <person name="Watanabe K."/>
        </authorList>
    </citation>
    <scope>NUCLEOTIDE SEQUENCE [LARGE SCALE GENOMIC DNA]</scope>
</reference>
<dbReference type="PANTHER" id="PTHR33429">
    <property type="entry name" value="OS02G0708000 PROTEIN-RELATED"/>
    <property type="match status" value="1"/>
</dbReference>
<comment type="caution">
    <text evidence="3">The sequence shown here is derived from an EMBL/GenBank/DDBJ whole genome shotgun (WGS) entry which is preliminary data.</text>
</comment>
<evidence type="ECO:0000256" key="2">
    <source>
        <dbReference type="SAM" id="Phobius"/>
    </source>
</evidence>
<feature type="compositionally biased region" description="Basic and acidic residues" evidence="1">
    <location>
        <begin position="169"/>
        <end position="186"/>
    </location>
</feature>
<keyword evidence="2" id="KW-0472">Membrane</keyword>
<protein>
    <submittedName>
        <fullName evidence="3">Uncharacterized protein</fullName>
    </submittedName>
</protein>
<keyword evidence="4" id="KW-1185">Reference proteome</keyword>
<feature type="compositionally biased region" description="Low complexity" evidence="1">
    <location>
        <begin position="90"/>
        <end position="102"/>
    </location>
</feature>
<feature type="transmembrane region" description="Helical" evidence="2">
    <location>
        <begin position="24"/>
        <end position="44"/>
    </location>
</feature>
<dbReference type="AlphaFoldDB" id="A0AAV3PZB8"/>
<evidence type="ECO:0000313" key="4">
    <source>
        <dbReference type="Proteomes" id="UP001454036"/>
    </source>
</evidence>
<dbReference type="PANTHER" id="PTHR33429:SF2">
    <property type="entry name" value="OS01G0888850 PROTEIN"/>
    <property type="match status" value="1"/>
</dbReference>
<feature type="compositionally biased region" description="Basic and acidic residues" evidence="1">
    <location>
        <begin position="115"/>
        <end position="129"/>
    </location>
</feature>
<gene>
    <name evidence="3" type="ORF">LIER_14069</name>
</gene>
<feature type="compositionally biased region" description="Low complexity" evidence="1">
    <location>
        <begin position="131"/>
        <end position="143"/>
    </location>
</feature>
<dbReference type="EMBL" id="BAABME010002911">
    <property type="protein sequence ID" value="GAA0156615.1"/>
    <property type="molecule type" value="Genomic_DNA"/>
</dbReference>
<accession>A0AAV3PZB8</accession>
<organism evidence="3 4">
    <name type="scientific">Lithospermum erythrorhizon</name>
    <name type="common">Purple gromwell</name>
    <name type="synonym">Lithospermum officinale var. erythrorhizon</name>
    <dbReference type="NCBI Taxonomy" id="34254"/>
    <lineage>
        <taxon>Eukaryota</taxon>
        <taxon>Viridiplantae</taxon>
        <taxon>Streptophyta</taxon>
        <taxon>Embryophyta</taxon>
        <taxon>Tracheophyta</taxon>
        <taxon>Spermatophyta</taxon>
        <taxon>Magnoliopsida</taxon>
        <taxon>eudicotyledons</taxon>
        <taxon>Gunneridae</taxon>
        <taxon>Pentapetalae</taxon>
        <taxon>asterids</taxon>
        <taxon>lamiids</taxon>
        <taxon>Boraginales</taxon>
        <taxon>Boraginaceae</taxon>
        <taxon>Boraginoideae</taxon>
        <taxon>Lithospermeae</taxon>
        <taxon>Lithospermum</taxon>
    </lineage>
</organism>
<sequence length="186" mass="20385">MMTAYSPIVVTEQASPVHARNGSVGPVIGVLVVIAVLGAVAVVIGRLCSGRKIMDHGQYDFESWVEIKCASCIDGHVNIHPPAPPPPPVRVVVEESSTTTTRSDSEEGQAMAADVEEHAPPHDERREEEMMTNNQEQENNQQRSSDAQLFSKPKKINQQHSRNTQLLSESKENQQQQHHEGAAGVH</sequence>
<evidence type="ECO:0000313" key="3">
    <source>
        <dbReference type="EMBL" id="GAA0156615.1"/>
    </source>
</evidence>
<keyword evidence="2" id="KW-1133">Transmembrane helix</keyword>
<keyword evidence="2" id="KW-0812">Transmembrane</keyword>
<dbReference type="Proteomes" id="UP001454036">
    <property type="component" value="Unassembled WGS sequence"/>
</dbReference>
<proteinExistence type="predicted"/>
<feature type="compositionally biased region" description="Polar residues" evidence="1">
    <location>
        <begin position="158"/>
        <end position="168"/>
    </location>
</feature>
<name>A0AAV3PZB8_LITER</name>